<accession>A0A937W670</accession>
<reference evidence="3" key="1">
    <citation type="submission" date="2019-03" db="EMBL/GenBank/DDBJ databases">
        <title>Lake Tanganyika Metagenome-Assembled Genomes (MAGs).</title>
        <authorList>
            <person name="Tran P."/>
        </authorList>
    </citation>
    <scope>NUCLEOTIDE SEQUENCE</scope>
    <source>
        <strain evidence="3">K_DeepCast_65m_m2_066</strain>
    </source>
</reference>
<proteinExistence type="inferred from homology"/>
<name>A0A937W670_UNCTE</name>
<dbReference type="Gene3D" id="3.40.190.10">
    <property type="entry name" value="Periplasmic binding protein-like II"/>
    <property type="match status" value="1"/>
</dbReference>
<evidence type="ECO:0000256" key="1">
    <source>
        <dbReference type="ARBA" id="ARBA00004418"/>
    </source>
</evidence>
<evidence type="ECO:0000313" key="4">
    <source>
        <dbReference type="Proteomes" id="UP000712673"/>
    </source>
</evidence>
<dbReference type="Pfam" id="PF01547">
    <property type="entry name" value="SBP_bac_1"/>
    <property type="match status" value="1"/>
</dbReference>
<comment type="similarity">
    <text evidence="2">Belongs to the bacterial solute-binding protein 1 family.</text>
</comment>
<comment type="subcellular location">
    <subcellularLocation>
        <location evidence="1">Periplasm</location>
    </subcellularLocation>
</comment>
<dbReference type="AlphaFoldDB" id="A0A937W670"/>
<protein>
    <submittedName>
        <fullName evidence="3">Extracellular solute-binding protein</fullName>
    </submittedName>
</protein>
<dbReference type="PANTHER" id="PTHR43649">
    <property type="entry name" value="ARABINOSE-BINDING PROTEIN-RELATED"/>
    <property type="match status" value="1"/>
</dbReference>
<sequence>MLVLRRDVLDLPGAREEFRAKYGWEPGCPETLGQWEQLAEFFHTKRGQTRWGKTFDQDLYGALGSRSLHTAHRHFSAYFGGVWFDKEMKPRIQTPHGIQAIKHFISIARYMPPDVPTWGTPQIVPFWASGQAFSVMAAPSIVSYSQNNAESKIKGQQLSCLMPGTVIDGKLMRRSPQATGAGYMVSRSSKHPELAYYFLQWLTGPTKGEDVIAHPQGTWEPVRRSSASHEAILGKFGAQFVEVTVENTKYATALLMLPGNTEYFSVLDTQLALVMQGQASAEDAAKNIEEGWNKITDNVGRQEQIRLWRSSVESGAYLDKW</sequence>
<evidence type="ECO:0000313" key="3">
    <source>
        <dbReference type="EMBL" id="MBM3225862.1"/>
    </source>
</evidence>
<dbReference type="GO" id="GO:0042597">
    <property type="term" value="C:periplasmic space"/>
    <property type="evidence" value="ECO:0007669"/>
    <property type="project" value="UniProtKB-SubCell"/>
</dbReference>
<dbReference type="SUPFAM" id="SSF53850">
    <property type="entry name" value="Periplasmic binding protein-like II"/>
    <property type="match status" value="1"/>
</dbReference>
<dbReference type="Proteomes" id="UP000712673">
    <property type="component" value="Unassembled WGS sequence"/>
</dbReference>
<organism evidence="3 4">
    <name type="scientific">Tectimicrobiota bacterium</name>
    <dbReference type="NCBI Taxonomy" id="2528274"/>
    <lineage>
        <taxon>Bacteria</taxon>
        <taxon>Pseudomonadati</taxon>
        <taxon>Nitrospinota/Tectimicrobiota group</taxon>
        <taxon>Candidatus Tectimicrobiota</taxon>
    </lineage>
</organism>
<dbReference type="InterPro" id="IPR050490">
    <property type="entry name" value="Bact_solute-bd_prot1"/>
</dbReference>
<dbReference type="InterPro" id="IPR006059">
    <property type="entry name" value="SBP"/>
</dbReference>
<dbReference type="EMBL" id="VGLS01000709">
    <property type="protein sequence ID" value="MBM3225862.1"/>
    <property type="molecule type" value="Genomic_DNA"/>
</dbReference>
<gene>
    <name evidence="3" type="ORF">FJZ47_18980</name>
</gene>
<dbReference type="PANTHER" id="PTHR43649:SF12">
    <property type="entry name" value="DIACETYLCHITOBIOSE BINDING PROTEIN DASA"/>
    <property type="match status" value="1"/>
</dbReference>
<comment type="caution">
    <text evidence="3">The sequence shown here is derived from an EMBL/GenBank/DDBJ whole genome shotgun (WGS) entry which is preliminary data.</text>
</comment>
<evidence type="ECO:0000256" key="2">
    <source>
        <dbReference type="ARBA" id="ARBA00008520"/>
    </source>
</evidence>